<accession>A0A7S0JCA4</accession>
<organism evidence="2">
    <name type="scientific">Calcidiscus leptoporus</name>
    <dbReference type="NCBI Taxonomy" id="127549"/>
    <lineage>
        <taxon>Eukaryota</taxon>
        <taxon>Haptista</taxon>
        <taxon>Haptophyta</taxon>
        <taxon>Prymnesiophyceae</taxon>
        <taxon>Coccolithales</taxon>
        <taxon>Calcidiscaceae</taxon>
        <taxon>Calcidiscus</taxon>
    </lineage>
</organism>
<evidence type="ECO:0000313" key="2">
    <source>
        <dbReference type="EMBL" id="CAD8547508.1"/>
    </source>
</evidence>
<feature type="region of interest" description="Disordered" evidence="1">
    <location>
        <begin position="111"/>
        <end position="232"/>
    </location>
</feature>
<gene>
    <name evidence="2" type="ORF">CLEP1334_LOCUS22798</name>
</gene>
<protein>
    <submittedName>
        <fullName evidence="2">Uncharacterized protein</fullName>
    </submittedName>
</protein>
<feature type="compositionally biased region" description="Polar residues" evidence="1">
    <location>
        <begin position="120"/>
        <end position="132"/>
    </location>
</feature>
<reference evidence="2" key="1">
    <citation type="submission" date="2021-01" db="EMBL/GenBank/DDBJ databases">
        <authorList>
            <person name="Corre E."/>
            <person name="Pelletier E."/>
            <person name="Niang G."/>
            <person name="Scheremetjew M."/>
            <person name="Finn R."/>
            <person name="Kale V."/>
            <person name="Holt S."/>
            <person name="Cochrane G."/>
            <person name="Meng A."/>
            <person name="Brown T."/>
            <person name="Cohen L."/>
        </authorList>
    </citation>
    <scope>NUCLEOTIDE SEQUENCE</scope>
    <source>
        <strain evidence="2">RCC1130</strain>
    </source>
</reference>
<name>A0A7S0JCA4_9EUKA</name>
<dbReference type="EMBL" id="HBER01045549">
    <property type="protein sequence ID" value="CAD8547508.1"/>
    <property type="molecule type" value="Transcribed_RNA"/>
</dbReference>
<sequence>MSSLVVTSSCALSRSRALTVLQSLRDGLSVRQFLEIDDDDFHPPSTRTAVYSLAACIDKARFGNRTSSLEFQVRCAGDDFGDDLDGDEVSADDETDHGCIAVIRFPPLEAGTSGAPTLEESLTSPLQKTPTRSMRDSMPLASVPEVGAPQSQATPPHRVRRAEACSTGKRRSDSHMQGPTQNGRTEGSPSNAPSTRVNSRKRRLCAVAAASEELPPRTLHLGTASRVPGQQL</sequence>
<feature type="compositionally biased region" description="Polar residues" evidence="1">
    <location>
        <begin position="175"/>
        <end position="197"/>
    </location>
</feature>
<proteinExistence type="predicted"/>
<dbReference type="AlphaFoldDB" id="A0A7S0JCA4"/>
<evidence type="ECO:0000256" key="1">
    <source>
        <dbReference type="SAM" id="MobiDB-lite"/>
    </source>
</evidence>